<sequence length="103" mass="11491">MPSSPEPFFWDLPLHLEKKGARAVCVSVQVCSSAGQRPWAVATYLAHSWEQLLLPLAASSPWCRTGLAFQSSAASIYAEVYASPWLERTLKLRDITKQSIQEQ</sequence>
<dbReference type="Proteomes" id="UP000694415">
    <property type="component" value="Unplaced"/>
</dbReference>
<reference evidence="1" key="2">
    <citation type="submission" date="2025-09" db="UniProtKB">
        <authorList>
            <consortium name="Ensembl"/>
        </authorList>
    </citation>
    <scope>IDENTIFICATION</scope>
</reference>
<dbReference type="AlphaFoldDB" id="A0A8C6HRH2"/>
<reference evidence="1" key="1">
    <citation type="submission" date="2025-08" db="UniProtKB">
        <authorList>
            <consortium name="Ensembl"/>
        </authorList>
    </citation>
    <scope>IDENTIFICATION</scope>
</reference>
<proteinExistence type="predicted"/>
<dbReference type="GeneTree" id="ENSGT00860000136312"/>
<evidence type="ECO:0000313" key="1">
    <source>
        <dbReference type="Ensembl" id="ENSMSIP00000024849.1"/>
    </source>
</evidence>
<name>A0A8C6HRH2_MUSSI</name>
<evidence type="ECO:0000313" key="2">
    <source>
        <dbReference type="Proteomes" id="UP000694415"/>
    </source>
</evidence>
<accession>A0A8C6HRH2</accession>
<keyword evidence="2" id="KW-1185">Reference proteome</keyword>
<protein>
    <submittedName>
        <fullName evidence="1">Uncharacterized protein</fullName>
    </submittedName>
</protein>
<organism evidence="1 2">
    <name type="scientific">Mus spicilegus</name>
    <name type="common">Mound-building mouse</name>
    <dbReference type="NCBI Taxonomy" id="10103"/>
    <lineage>
        <taxon>Eukaryota</taxon>
        <taxon>Metazoa</taxon>
        <taxon>Chordata</taxon>
        <taxon>Craniata</taxon>
        <taxon>Vertebrata</taxon>
        <taxon>Euteleostomi</taxon>
        <taxon>Mammalia</taxon>
        <taxon>Eutheria</taxon>
        <taxon>Euarchontoglires</taxon>
        <taxon>Glires</taxon>
        <taxon>Rodentia</taxon>
        <taxon>Myomorpha</taxon>
        <taxon>Muroidea</taxon>
        <taxon>Muridae</taxon>
        <taxon>Murinae</taxon>
        <taxon>Mus</taxon>
        <taxon>Mus</taxon>
    </lineage>
</organism>
<dbReference type="Ensembl" id="ENSMSIT00000031343.1">
    <property type="protein sequence ID" value="ENSMSIP00000024849.1"/>
    <property type="gene ID" value="ENSMSIG00000021004.1"/>
</dbReference>